<keyword evidence="3" id="KW-1185">Reference proteome</keyword>
<protein>
    <submittedName>
        <fullName evidence="2">Uncharacterized protein</fullName>
    </submittedName>
</protein>
<proteinExistence type="predicted"/>
<feature type="compositionally biased region" description="Basic and acidic residues" evidence="1">
    <location>
        <begin position="30"/>
        <end position="45"/>
    </location>
</feature>
<organism evidence="2 3">
    <name type="scientific">Chenopodium quinoa</name>
    <name type="common">Quinoa</name>
    <dbReference type="NCBI Taxonomy" id="63459"/>
    <lineage>
        <taxon>Eukaryota</taxon>
        <taxon>Viridiplantae</taxon>
        <taxon>Streptophyta</taxon>
        <taxon>Embryophyta</taxon>
        <taxon>Tracheophyta</taxon>
        <taxon>Spermatophyta</taxon>
        <taxon>Magnoliopsida</taxon>
        <taxon>eudicotyledons</taxon>
        <taxon>Gunneridae</taxon>
        <taxon>Pentapetalae</taxon>
        <taxon>Caryophyllales</taxon>
        <taxon>Chenopodiaceae</taxon>
        <taxon>Chenopodioideae</taxon>
        <taxon>Atripliceae</taxon>
        <taxon>Chenopodium</taxon>
    </lineage>
</organism>
<feature type="region of interest" description="Disordered" evidence="1">
    <location>
        <begin position="1"/>
        <end position="66"/>
    </location>
</feature>
<dbReference type="AlphaFoldDB" id="A0A803NCZ3"/>
<accession>A0A803NCZ3</accession>
<name>A0A803NCZ3_CHEQI</name>
<sequence length="150" mass="16793">MIAPEKEISICNDDVGTHHDSEEEVELDDEHPHHKDGPSPRRPREATPQTQKKSIAEERAKRQIKPPSRYIEECDYVQYALTVASHIWQNRTNIDVHMAYASASKNTKNAGLFARTALPVSLLRPPGSVNPAANMIVANRAATTDNVFRI</sequence>
<dbReference type="EnsemblPlants" id="AUR62043972-RA">
    <property type="protein sequence ID" value="AUR62043972-RA:cds"/>
    <property type="gene ID" value="AUR62043972"/>
</dbReference>
<reference evidence="2" key="1">
    <citation type="journal article" date="2017" name="Nature">
        <title>The genome of Chenopodium quinoa.</title>
        <authorList>
            <person name="Jarvis D.E."/>
            <person name="Ho Y.S."/>
            <person name="Lightfoot D.J."/>
            <person name="Schmoeckel S.M."/>
            <person name="Li B."/>
            <person name="Borm T.J.A."/>
            <person name="Ohyanagi H."/>
            <person name="Mineta K."/>
            <person name="Michell C.T."/>
            <person name="Saber N."/>
            <person name="Kharbatia N.M."/>
            <person name="Rupper R.R."/>
            <person name="Sharp A.R."/>
            <person name="Dally N."/>
            <person name="Boughton B.A."/>
            <person name="Woo Y.H."/>
            <person name="Gao G."/>
            <person name="Schijlen E.G.W.M."/>
            <person name="Guo X."/>
            <person name="Momin A.A."/>
            <person name="Negrao S."/>
            <person name="Al-Babili S."/>
            <person name="Gehring C."/>
            <person name="Roessner U."/>
            <person name="Jung C."/>
            <person name="Murphy K."/>
            <person name="Arold S.T."/>
            <person name="Gojobori T."/>
            <person name="van der Linden C.G."/>
            <person name="van Loo E.N."/>
            <person name="Jellen E.N."/>
            <person name="Maughan P.J."/>
            <person name="Tester M."/>
        </authorList>
    </citation>
    <scope>NUCLEOTIDE SEQUENCE [LARGE SCALE GENOMIC DNA]</scope>
    <source>
        <strain evidence="2">cv. PI 614886</strain>
    </source>
</reference>
<dbReference type="Proteomes" id="UP000596660">
    <property type="component" value="Unplaced"/>
</dbReference>
<evidence type="ECO:0000256" key="1">
    <source>
        <dbReference type="SAM" id="MobiDB-lite"/>
    </source>
</evidence>
<dbReference type="Gramene" id="AUR62043972-RA">
    <property type="protein sequence ID" value="AUR62043972-RA:cds"/>
    <property type="gene ID" value="AUR62043972"/>
</dbReference>
<evidence type="ECO:0000313" key="3">
    <source>
        <dbReference type="Proteomes" id="UP000596660"/>
    </source>
</evidence>
<reference evidence="2" key="2">
    <citation type="submission" date="2021-03" db="UniProtKB">
        <authorList>
            <consortium name="EnsemblPlants"/>
        </authorList>
    </citation>
    <scope>IDENTIFICATION</scope>
</reference>
<evidence type="ECO:0000313" key="2">
    <source>
        <dbReference type="EnsemblPlants" id="AUR62043972-RA:cds"/>
    </source>
</evidence>